<dbReference type="InterPro" id="IPR017938">
    <property type="entry name" value="Riboflavin_synthase-like_b-brl"/>
</dbReference>
<protein>
    <submittedName>
        <fullName evidence="11">Oxidoreductase NAD-binding domain protein</fullName>
    </submittedName>
</protein>
<keyword evidence="8" id="KW-0411">Iron-sulfur</keyword>
<comment type="caution">
    <text evidence="11">The sequence shown here is derived from an EMBL/GenBank/DDBJ whole genome shotgun (WGS) entry which is preliminary data.</text>
</comment>
<dbReference type="GO" id="GO:0016491">
    <property type="term" value="F:oxidoreductase activity"/>
    <property type="evidence" value="ECO:0007669"/>
    <property type="project" value="UniProtKB-KW"/>
</dbReference>
<dbReference type="Gene3D" id="2.40.30.10">
    <property type="entry name" value="Translation factors"/>
    <property type="match status" value="1"/>
</dbReference>
<evidence type="ECO:0000256" key="8">
    <source>
        <dbReference type="ARBA" id="ARBA00023014"/>
    </source>
</evidence>
<evidence type="ECO:0000313" key="11">
    <source>
        <dbReference type="EMBL" id="EFF84083.1"/>
    </source>
</evidence>
<dbReference type="InterPro" id="IPR017927">
    <property type="entry name" value="FAD-bd_FR_type"/>
</dbReference>
<dbReference type="InterPro" id="IPR001433">
    <property type="entry name" value="OxRdtase_FAD/NAD-bd"/>
</dbReference>
<dbReference type="PANTHER" id="PTHR47354">
    <property type="entry name" value="NADH OXIDOREDUCTASE HCR"/>
    <property type="match status" value="1"/>
</dbReference>
<dbReference type="CDD" id="cd00207">
    <property type="entry name" value="fer2"/>
    <property type="match status" value="1"/>
</dbReference>
<dbReference type="Gene3D" id="3.10.20.30">
    <property type="match status" value="1"/>
</dbReference>
<evidence type="ECO:0000256" key="4">
    <source>
        <dbReference type="ARBA" id="ARBA00022723"/>
    </source>
</evidence>
<evidence type="ECO:0000256" key="1">
    <source>
        <dbReference type="ARBA" id="ARBA00001974"/>
    </source>
</evidence>
<dbReference type="GO" id="GO:0051537">
    <property type="term" value="F:2 iron, 2 sulfur cluster binding"/>
    <property type="evidence" value="ECO:0007669"/>
    <property type="project" value="UniProtKB-KW"/>
</dbReference>
<proteinExistence type="inferred from homology"/>
<dbReference type="Proteomes" id="UP000003085">
    <property type="component" value="Unassembled WGS sequence"/>
</dbReference>
<evidence type="ECO:0000256" key="5">
    <source>
        <dbReference type="ARBA" id="ARBA00022827"/>
    </source>
</evidence>
<comment type="similarity">
    <text evidence="9">In the N-terminal section; belongs to the FAD-binding oxidoreductase type 6 family.</text>
</comment>
<dbReference type="SUPFAM" id="SSF54292">
    <property type="entry name" value="2Fe-2S ferredoxin-like"/>
    <property type="match status" value="1"/>
</dbReference>
<organism evidence="11 12">
    <name type="scientific">Acinetobacter haemolyticus ATCC 19194</name>
    <dbReference type="NCBI Taxonomy" id="707232"/>
    <lineage>
        <taxon>Bacteria</taxon>
        <taxon>Pseudomonadati</taxon>
        <taxon>Pseudomonadota</taxon>
        <taxon>Gammaproteobacteria</taxon>
        <taxon>Moraxellales</taxon>
        <taxon>Moraxellaceae</taxon>
        <taxon>Acinetobacter</taxon>
    </lineage>
</organism>
<dbReference type="HOGENOM" id="CLU_003827_14_2_6"/>
<accession>D4XL43</accession>
<comment type="cofactor">
    <cofactor evidence="1">
        <name>FAD</name>
        <dbReference type="ChEBI" id="CHEBI:57692"/>
    </cofactor>
</comment>
<evidence type="ECO:0000256" key="2">
    <source>
        <dbReference type="ARBA" id="ARBA00022630"/>
    </source>
</evidence>
<keyword evidence="3" id="KW-0001">2Fe-2S</keyword>
<evidence type="ECO:0000256" key="3">
    <source>
        <dbReference type="ARBA" id="ARBA00022714"/>
    </source>
</evidence>
<dbReference type="InterPro" id="IPR050415">
    <property type="entry name" value="MRET"/>
</dbReference>
<dbReference type="InterPro" id="IPR001041">
    <property type="entry name" value="2Fe-2S_ferredoxin-type"/>
</dbReference>
<evidence type="ECO:0000259" key="10">
    <source>
        <dbReference type="PROSITE" id="PS51384"/>
    </source>
</evidence>
<dbReference type="SUPFAM" id="SSF52343">
    <property type="entry name" value="Ferredoxin reductase-like, C-terminal NADP-linked domain"/>
    <property type="match status" value="1"/>
</dbReference>
<dbReference type="PROSITE" id="PS51384">
    <property type="entry name" value="FAD_FR"/>
    <property type="match status" value="1"/>
</dbReference>
<dbReference type="Pfam" id="PF00970">
    <property type="entry name" value="FAD_binding_6"/>
    <property type="match status" value="1"/>
</dbReference>
<dbReference type="InterPro" id="IPR008333">
    <property type="entry name" value="Cbr1-like_FAD-bd_dom"/>
</dbReference>
<dbReference type="CDD" id="cd06216">
    <property type="entry name" value="FNR_iron_sulfur_binding_2"/>
    <property type="match status" value="1"/>
</dbReference>
<dbReference type="InterPro" id="IPR036010">
    <property type="entry name" value="2Fe-2S_ferredoxin-like_sf"/>
</dbReference>
<gene>
    <name evidence="11" type="ORF">HMP0015_0435</name>
</gene>
<keyword evidence="5" id="KW-0274">FAD</keyword>
<keyword evidence="6" id="KW-0560">Oxidoreductase</keyword>
<sequence>MNICSLNINSQIQNEERMNAKLGYQPHWVREDFVDFVLQKIKPTFAWKRILAEVTAVRSLSTDMVLLTLKPNHNFDLSQVSAGQSILITLMIQGIYHQRSYSIIDITPQGEIRLGIKVQGLVSSAAQLLHVGDCVEISQAQGDFVLHQGQQPALLIASGSGITAIYSLLKQAIAQNLKEIHVVYFNRAEVFHQEIVDLAKQYPQLKYHFFNTSVAKQHLDTALLEQLVPNFKEIQAYACGHHSMMRQAQEIYMQHGAAENFHQEFFQPVQLEQSNEAQQITFRRAQQNFIATTNLLSSAEQAGLRPQHGCRMGVCNRCSCTKVSGVTQNVITGEIDDQPNRAIKLCVSQALSPVTIDL</sequence>
<dbReference type="EMBL" id="ADMT01000077">
    <property type="protein sequence ID" value="EFF84083.1"/>
    <property type="molecule type" value="Genomic_DNA"/>
</dbReference>
<dbReference type="AlphaFoldDB" id="D4XL43"/>
<keyword evidence="2" id="KW-0285">Flavoprotein</keyword>
<dbReference type="SUPFAM" id="SSF63380">
    <property type="entry name" value="Riboflavin synthase domain-like"/>
    <property type="match status" value="1"/>
</dbReference>
<evidence type="ECO:0000256" key="7">
    <source>
        <dbReference type="ARBA" id="ARBA00023004"/>
    </source>
</evidence>
<evidence type="ECO:0000256" key="6">
    <source>
        <dbReference type="ARBA" id="ARBA00023002"/>
    </source>
</evidence>
<evidence type="ECO:0000256" key="9">
    <source>
        <dbReference type="ARBA" id="ARBA00061434"/>
    </source>
</evidence>
<dbReference type="GO" id="GO:0046872">
    <property type="term" value="F:metal ion binding"/>
    <property type="evidence" value="ECO:0007669"/>
    <property type="project" value="UniProtKB-KW"/>
</dbReference>
<feature type="domain" description="FAD-binding FR-type" evidence="10">
    <location>
        <begin position="47"/>
        <end position="147"/>
    </location>
</feature>
<dbReference type="Gene3D" id="3.40.50.80">
    <property type="entry name" value="Nucleotide-binding domain of ferredoxin-NADP reductase (FNR) module"/>
    <property type="match status" value="1"/>
</dbReference>
<keyword evidence="4" id="KW-0479">Metal-binding</keyword>
<evidence type="ECO:0000313" key="12">
    <source>
        <dbReference type="Proteomes" id="UP000003085"/>
    </source>
</evidence>
<dbReference type="InterPro" id="IPR039261">
    <property type="entry name" value="FNR_nucleotide-bd"/>
</dbReference>
<dbReference type="InterPro" id="IPR012675">
    <property type="entry name" value="Beta-grasp_dom_sf"/>
</dbReference>
<reference evidence="12" key="1">
    <citation type="submission" date="2010-03" db="EMBL/GenBank/DDBJ databases">
        <title>Complete sequence of Mobiluncus curtisii ATCC 43063.</title>
        <authorList>
            <person name="Muzny D."/>
            <person name="Qin X."/>
            <person name="Deng J."/>
            <person name="Jiang H."/>
            <person name="Liu Y."/>
            <person name="Qu J."/>
            <person name="Song X.-Z."/>
            <person name="Zhang L."/>
            <person name="Thornton R."/>
            <person name="Coyle M."/>
            <person name="Francisco L."/>
            <person name="Jackson L."/>
            <person name="Javaid M."/>
            <person name="Korchina V."/>
            <person name="Kovar C."/>
            <person name="Mata R."/>
            <person name="Mathew T."/>
            <person name="Ngo R."/>
            <person name="Nguyen L."/>
            <person name="Nguyen N."/>
            <person name="Okwuonu G."/>
            <person name="Ongeri F."/>
            <person name="Pham C."/>
            <person name="Simmons D."/>
            <person name="Wilczek-Boney K."/>
            <person name="Hale W."/>
            <person name="Jakkamsetti A."/>
            <person name="Pham P."/>
            <person name="Ruth R."/>
            <person name="San Lucas F."/>
            <person name="Warren J."/>
            <person name="Zhang J."/>
            <person name="Zhao Z."/>
            <person name="Zhou C."/>
            <person name="Zhu D."/>
            <person name="Lee S."/>
            <person name="Bess C."/>
            <person name="Blankenburg K."/>
            <person name="Forbes L."/>
            <person name="Fu Q."/>
            <person name="Gubbala S."/>
            <person name="Hirani K."/>
            <person name="Jayaseelan J.C."/>
            <person name="Lara F."/>
            <person name="Munidasa M."/>
            <person name="Palculict T."/>
            <person name="Patil S."/>
            <person name="Pu L.-L."/>
            <person name="Saada N."/>
            <person name="Tang L."/>
            <person name="Weissenberger G."/>
            <person name="Zhu Y."/>
            <person name="Hemphill L."/>
            <person name="Shang Y."/>
            <person name="Youmans B."/>
            <person name="Ayvaz T."/>
            <person name="Ross M."/>
            <person name="Santibanez J."/>
            <person name="Aqrawi P."/>
            <person name="Gross S."/>
            <person name="Joshi V."/>
            <person name="Fowler G."/>
            <person name="Nazareth L."/>
            <person name="Reid J."/>
            <person name="Worley K."/>
            <person name="Petrosino J."/>
            <person name="Highlander S."/>
            <person name="Gibbs R."/>
            <person name="Gibbs R."/>
        </authorList>
    </citation>
    <scope>NUCLEOTIDE SEQUENCE [LARGE SCALE GENOMIC DNA]</scope>
    <source>
        <strain evidence="12">ATCC 19194</strain>
    </source>
</reference>
<dbReference type="Pfam" id="PF00175">
    <property type="entry name" value="NAD_binding_1"/>
    <property type="match status" value="1"/>
</dbReference>
<keyword evidence="7" id="KW-0408">Iron</keyword>
<dbReference type="PANTHER" id="PTHR47354:SF6">
    <property type="entry name" value="NADH OXIDOREDUCTASE HCR"/>
    <property type="match status" value="1"/>
</dbReference>
<name>D4XL43_ACIHA</name>